<dbReference type="SMART" id="SM01311">
    <property type="entry name" value="RPOL_N"/>
    <property type="match status" value="1"/>
</dbReference>
<protein>
    <recommendedName>
        <fullName evidence="2">DNA-directed RNA polymerase</fullName>
        <ecNumber evidence="2">2.7.7.6</ecNumber>
    </recommendedName>
</protein>
<evidence type="ECO:0000256" key="5">
    <source>
        <dbReference type="ARBA" id="ARBA00022695"/>
    </source>
</evidence>
<dbReference type="GeneID" id="22109825"/>
<keyword evidence="5" id="KW-0548">Nucleotidyltransferase</keyword>
<dbReference type="GO" id="GO:0003899">
    <property type="term" value="F:DNA-directed RNA polymerase activity"/>
    <property type="evidence" value="ECO:0007669"/>
    <property type="project" value="UniProtKB-EC"/>
</dbReference>
<evidence type="ECO:0000256" key="1">
    <source>
        <dbReference type="ARBA" id="ARBA00009493"/>
    </source>
</evidence>
<comment type="catalytic activity">
    <reaction evidence="8">
        <text>RNA(n) + a ribonucleoside 5'-triphosphate = RNA(n+1) + diphosphate</text>
        <dbReference type="Rhea" id="RHEA:21248"/>
        <dbReference type="Rhea" id="RHEA-COMP:14527"/>
        <dbReference type="Rhea" id="RHEA-COMP:17342"/>
        <dbReference type="ChEBI" id="CHEBI:33019"/>
        <dbReference type="ChEBI" id="CHEBI:61557"/>
        <dbReference type="ChEBI" id="CHEBI:140395"/>
        <dbReference type="EC" id="2.7.7.6"/>
    </reaction>
</comment>
<dbReference type="SUPFAM" id="SSF56672">
    <property type="entry name" value="DNA/RNA polymerases"/>
    <property type="match status" value="1"/>
</dbReference>
<dbReference type="GO" id="GO:0019083">
    <property type="term" value="P:viral transcription"/>
    <property type="evidence" value="ECO:0007669"/>
    <property type="project" value="UniProtKB-KW"/>
</dbReference>
<evidence type="ECO:0000313" key="10">
    <source>
        <dbReference type="EMBL" id="AIK68488.1"/>
    </source>
</evidence>
<dbReference type="GO" id="GO:0006351">
    <property type="term" value="P:DNA-templated transcription"/>
    <property type="evidence" value="ECO:0007669"/>
    <property type="project" value="InterPro"/>
</dbReference>
<evidence type="ECO:0000256" key="6">
    <source>
        <dbReference type="ARBA" id="ARBA00023163"/>
    </source>
</evidence>
<evidence type="ECO:0000256" key="7">
    <source>
        <dbReference type="ARBA" id="ARBA00023314"/>
    </source>
</evidence>
<dbReference type="InterPro" id="IPR046950">
    <property type="entry name" value="DNA-dir_Rpol_C_phage-type"/>
</dbReference>
<dbReference type="GO" id="GO:0000428">
    <property type="term" value="C:DNA-directed RNA polymerase complex"/>
    <property type="evidence" value="ECO:0007669"/>
    <property type="project" value="UniProtKB-KW"/>
</dbReference>
<dbReference type="OrthoDB" id="309at10239"/>
<dbReference type="InterPro" id="IPR043502">
    <property type="entry name" value="DNA/RNA_pol_sf"/>
</dbReference>
<comment type="similarity">
    <text evidence="1">Belongs to the phage and mitochondrial RNA polymerase family.</text>
</comment>
<evidence type="ECO:0000256" key="4">
    <source>
        <dbReference type="ARBA" id="ARBA00022679"/>
    </source>
</evidence>
<keyword evidence="3 10" id="KW-0240">DNA-directed RNA polymerase</keyword>
<feature type="domain" description="DNA-directed RNA polymerase N-terminal" evidence="9">
    <location>
        <begin position="9"/>
        <end position="297"/>
    </location>
</feature>
<evidence type="ECO:0000259" key="9">
    <source>
        <dbReference type="SMART" id="SM01311"/>
    </source>
</evidence>
<dbReference type="EC" id="2.7.7.6" evidence="2"/>
<keyword evidence="7" id="KW-1195">Viral transcription</keyword>
<keyword evidence="11" id="KW-1185">Reference proteome</keyword>
<evidence type="ECO:0000256" key="8">
    <source>
        <dbReference type="ARBA" id="ARBA00048552"/>
    </source>
</evidence>
<sequence length="821" mass="92617">MTHHDHLLQRQIELEIEMSGLGRDRYLSRVRKNIDKERGYETDTGRCILEGSVPLVAEGISRFIEDAYSGRPGPRAVAARLIKDMDFHAVAYLACRAILARMMKPRAPVLLTLAVSVARSVELEARFTEFHRQNKDKFLFELKRLSDDGATEQHKATVLTYAMGKSGIRWDRWSRTDMIQLGIRMVELFCEQTGLATIEQANEGGSTDNHPFQYLVHLTDRANAWIEQSVRGGEHLFPDFLPTLIPPKEWTGLSGGGYYTDLDRPLPLVRRARPDQLRLLQKADLTKVLRGLNAIQQTPWQINGAILDVMMELAKSDAGIAGLVPGDKPLPERPPNIDTDADVLREWKWAARDVYAENLQLRQDRLKQQQMFDLAERFRPEPAIYFPHNLDFRGRAYPVPDVLNPQGSDPVKALLRFAEGKPLGADGARWLMIHGANTFGIDKVSFTERVEWVQENWRQIVRSARDPIGNLWWTEADKPWCFLAFCFEYRDWVDGGYGSDFVSHLPIALDGSCNGLQHFSAMLLDSVGGAAVNLIPAKKPQDIYQVVADRVMAQLRLIVSHNGVDPERERWAYEWLAMGIDRKVTKRPVMVLPYGGTPRSCLKYVDEAVKAKLAAGYKHNLGDELKKAIGFLASLVWDSIGDVVIAARDAMGWLQKTARVVGKDNRPMFWTTPSGFVAYQSYLDFRSRQIKTRISGSLVKPRIYEETDKVNTAKQATSISPNFVHSMDASAMFLTVEELASQGLTSFAMIHDSYGTHACNTSKLAATLRAVFVRMYQADPLAQFRDEIINSNPSCAEEIDALPSKGDLDLRQVLNSDFFFA</sequence>
<evidence type="ECO:0000256" key="3">
    <source>
        <dbReference type="ARBA" id="ARBA00022478"/>
    </source>
</evidence>
<dbReference type="InterPro" id="IPR002092">
    <property type="entry name" value="DNA-dir_Rpol_phage-type"/>
</dbReference>
<reference evidence="10 11" key="1">
    <citation type="submission" date="2014-07" db="EMBL/GenBank/DDBJ databases">
        <title>Genomic characterization of two T7-like Mesorhizobium loti phages vB_MloP_Lo5R7ANS and vB_MloP_Cp1R7ANS-C2.</title>
        <authorList>
            <person name="Halmillawewa A.P."/>
            <person name="Perry B."/>
            <person name="Gavard R."/>
            <person name="Yost C.K."/>
            <person name="Hynes M.F."/>
        </authorList>
    </citation>
    <scope>NUCLEOTIDE SEQUENCE [LARGE SCALE GENOMIC DNA]</scope>
</reference>
<keyword evidence="4" id="KW-0808">Transferase</keyword>
<dbReference type="Proteomes" id="UP000201609">
    <property type="component" value="Segment"/>
</dbReference>
<keyword evidence="6" id="KW-0804">Transcription</keyword>
<name>A0A076YJ28_9CAUD</name>
<dbReference type="Gene3D" id="1.10.150.20">
    <property type="entry name" value="5' to 3' exonuclease, C-terminal subdomain"/>
    <property type="match status" value="1"/>
</dbReference>
<proteinExistence type="inferred from homology"/>
<dbReference type="KEGG" id="vg:22109825"/>
<dbReference type="RefSeq" id="YP_009100065.1">
    <property type="nucleotide sequence ID" value="NC_025431.1"/>
</dbReference>
<dbReference type="PANTHER" id="PTHR10102">
    <property type="entry name" value="DNA-DIRECTED RNA POLYMERASE, MITOCHONDRIAL"/>
    <property type="match status" value="1"/>
</dbReference>
<evidence type="ECO:0000256" key="2">
    <source>
        <dbReference type="ARBA" id="ARBA00012418"/>
    </source>
</evidence>
<dbReference type="InterPro" id="IPR024075">
    <property type="entry name" value="DNA-dir_RNA_pol_helix_hairp_sf"/>
</dbReference>
<dbReference type="Pfam" id="PF14700">
    <property type="entry name" value="RPOL_N"/>
    <property type="match status" value="1"/>
</dbReference>
<dbReference type="PROSITE" id="PS00900">
    <property type="entry name" value="RNA_POL_PHAGE_1"/>
    <property type="match status" value="1"/>
</dbReference>
<dbReference type="Gene3D" id="1.10.1320.10">
    <property type="entry name" value="DNA-directed RNA polymerase, N-terminal domain"/>
    <property type="match status" value="1"/>
</dbReference>
<dbReference type="GO" id="GO:0003677">
    <property type="term" value="F:DNA binding"/>
    <property type="evidence" value="ECO:0007669"/>
    <property type="project" value="InterPro"/>
</dbReference>
<gene>
    <name evidence="10" type="ORF">Lo5R7ANS_18</name>
</gene>
<dbReference type="Gene3D" id="1.10.287.260">
    <property type="match status" value="1"/>
</dbReference>
<dbReference type="Pfam" id="PF00940">
    <property type="entry name" value="RNA_pol"/>
    <property type="match status" value="1"/>
</dbReference>
<dbReference type="PANTHER" id="PTHR10102:SF0">
    <property type="entry name" value="DNA-DIRECTED RNA POLYMERASE, MITOCHONDRIAL"/>
    <property type="match status" value="1"/>
</dbReference>
<organism evidence="10 11">
    <name type="scientific">Mesorhizobium phage vB_MloP_Lo5R7ANS</name>
    <dbReference type="NCBI Taxonomy" id="1527771"/>
    <lineage>
        <taxon>Viruses</taxon>
        <taxon>Duplodnaviria</taxon>
        <taxon>Heunggongvirae</taxon>
        <taxon>Uroviricota</taxon>
        <taxon>Caudoviricetes</taxon>
        <taxon>Autographivirales</taxon>
        <taxon>Pairvirus</taxon>
        <taxon>Pairvirus Lo5R7ANS</taxon>
    </lineage>
</organism>
<accession>A0A076YJ28</accession>
<dbReference type="InterPro" id="IPR029262">
    <property type="entry name" value="RPOL_N"/>
</dbReference>
<dbReference type="Gene3D" id="1.10.287.280">
    <property type="match status" value="1"/>
</dbReference>
<dbReference type="InterPro" id="IPR037159">
    <property type="entry name" value="RNA_POL_N_sf"/>
</dbReference>
<evidence type="ECO:0000313" key="11">
    <source>
        <dbReference type="Proteomes" id="UP000201609"/>
    </source>
</evidence>
<dbReference type="EMBL" id="KM199771">
    <property type="protein sequence ID" value="AIK68488.1"/>
    <property type="molecule type" value="Genomic_DNA"/>
</dbReference>